<feature type="region of interest" description="Disordered" evidence="1">
    <location>
        <begin position="1"/>
        <end position="45"/>
    </location>
</feature>
<gene>
    <name evidence="2" type="ORF">OS493_007892</name>
</gene>
<dbReference type="AlphaFoldDB" id="A0A9W9YI31"/>
<evidence type="ECO:0000313" key="3">
    <source>
        <dbReference type="Proteomes" id="UP001163046"/>
    </source>
</evidence>
<sequence length="123" mass="13641">MISDCYKVPPTLGDTSMSTTKGGRESDYSSHIAETLPPVNSPPPPPDCFAAVNGHPESVNYSGEENIMPRIHKRFAVGHFMKAQRDIAVEVAKEKASALPEIKVQVQQQKVRRLNEDKSFYVD</sequence>
<evidence type="ECO:0000313" key="2">
    <source>
        <dbReference type="EMBL" id="KAJ7337739.1"/>
    </source>
</evidence>
<reference evidence="2" key="1">
    <citation type="submission" date="2023-01" db="EMBL/GenBank/DDBJ databases">
        <title>Genome assembly of the deep-sea coral Lophelia pertusa.</title>
        <authorList>
            <person name="Herrera S."/>
            <person name="Cordes E."/>
        </authorList>
    </citation>
    <scope>NUCLEOTIDE SEQUENCE</scope>
    <source>
        <strain evidence="2">USNM1676648</strain>
        <tissue evidence="2">Polyp</tissue>
    </source>
</reference>
<proteinExistence type="predicted"/>
<dbReference type="Proteomes" id="UP001163046">
    <property type="component" value="Unassembled WGS sequence"/>
</dbReference>
<accession>A0A9W9YI31</accession>
<organism evidence="2 3">
    <name type="scientific">Desmophyllum pertusum</name>
    <dbReference type="NCBI Taxonomy" id="174260"/>
    <lineage>
        <taxon>Eukaryota</taxon>
        <taxon>Metazoa</taxon>
        <taxon>Cnidaria</taxon>
        <taxon>Anthozoa</taxon>
        <taxon>Hexacorallia</taxon>
        <taxon>Scleractinia</taxon>
        <taxon>Caryophylliina</taxon>
        <taxon>Caryophylliidae</taxon>
        <taxon>Desmophyllum</taxon>
    </lineage>
</organism>
<dbReference type="EMBL" id="MU827780">
    <property type="protein sequence ID" value="KAJ7337739.1"/>
    <property type="molecule type" value="Genomic_DNA"/>
</dbReference>
<comment type="caution">
    <text evidence="2">The sequence shown here is derived from an EMBL/GenBank/DDBJ whole genome shotgun (WGS) entry which is preliminary data.</text>
</comment>
<protein>
    <submittedName>
        <fullName evidence="2">Uncharacterized protein</fullName>
    </submittedName>
</protein>
<name>A0A9W9YI31_9CNID</name>
<evidence type="ECO:0000256" key="1">
    <source>
        <dbReference type="SAM" id="MobiDB-lite"/>
    </source>
</evidence>
<keyword evidence="3" id="KW-1185">Reference proteome</keyword>